<dbReference type="PRINTS" id="PR00352">
    <property type="entry name" value="3FE4SFRDOXIN"/>
</dbReference>
<gene>
    <name evidence="9" type="ORF">GCM10022242_38810</name>
</gene>
<comment type="caution">
    <text evidence="9">The sequence shown here is derived from an EMBL/GenBank/DDBJ whole genome shotgun (WGS) entry which is preliminary data.</text>
</comment>
<keyword evidence="4 8" id="KW-0249">Electron transport</keyword>
<evidence type="ECO:0000256" key="6">
    <source>
        <dbReference type="ARBA" id="ARBA00023014"/>
    </source>
</evidence>
<dbReference type="Proteomes" id="UP001501821">
    <property type="component" value="Unassembled WGS sequence"/>
</dbReference>
<evidence type="ECO:0000256" key="3">
    <source>
        <dbReference type="ARBA" id="ARBA00022723"/>
    </source>
</evidence>
<evidence type="ECO:0000256" key="4">
    <source>
        <dbReference type="ARBA" id="ARBA00022982"/>
    </source>
</evidence>
<dbReference type="Gene3D" id="3.30.70.20">
    <property type="match status" value="1"/>
</dbReference>
<dbReference type="PANTHER" id="PTHR36923">
    <property type="entry name" value="FERREDOXIN"/>
    <property type="match status" value="1"/>
</dbReference>
<accession>A0ABP7J4P9</accession>
<proteinExistence type="predicted"/>
<sequence>MTTKIKVDFDLCESNAMCEALAPDIFELDDDDFLQLNSDEVTDENRQRVEQAVAACPRAAISLVEE</sequence>
<reference evidence="10" key="1">
    <citation type="journal article" date="2019" name="Int. J. Syst. Evol. Microbiol.">
        <title>The Global Catalogue of Microorganisms (GCM) 10K type strain sequencing project: providing services to taxonomists for standard genome sequencing and annotation.</title>
        <authorList>
            <consortium name="The Broad Institute Genomics Platform"/>
            <consortium name="The Broad Institute Genome Sequencing Center for Infectious Disease"/>
            <person name="Wu L."/>
            <person name="Ma J."/>
        </authorList>
    </citation>
    <scope>NUCLEOTIDE SEQUENCE [LARGE SCALE GENOMIC DNA]</scope>
    <source>
        <strain evidence="10">JCM 16953</strain>
    </source>
</reference>
<evidence type="ECO:0000256" key="2">
    <source>
        <dbReference type="ARBA" id="ARBA00022448"/>
    </source>
</evidence>
<evidence type="ECO:0000256" key="1">
    <source>
        <dbReference type="ARBA" id="ARBA00001927"/>
    </source>
</evidence>
<dbReference type="InterPro" id="IPR001080">
    <property type="entry name" value="3Fe4S_ferredoxin"/>
</dbReference>
<dbReference type="PANTHER" id="PTHR36923:SF3">
    <property type="entry name" value="FERREDOXIN"/>
    <property type="match status" value="1"/>
</dbReference>
<name>A0ABP7J4P9_9ACTN</name>
<protein>
    <recommendedName>
        <fullName evidence="8">Ferredoxin</fullName>
    </recommendedName>
</protein>
<evidence type="ECO:0000313" key="10">
    <source>
        <dbReference type="Proteomes" id="UP001501821"/>
    </source>
</evidence>
<evidence type="ECO:0000256" key="8">
    <source>
        <dbReference type="RuleBase" id="RU368020"/>
    </source>
</evidence>
<keyword evidence="6 8" id="KW-0411">Iron-sulfur</keyword>
<keyword evidence="2 8" id="KW-0813">Transport</keyword>
<evidence type="ECO:0000256" key="5">
    <source>
        <dbReference type="ARBA" id="ARBA00023004"/>
    </source>
</evidence>
<dbReference type="InterPro" id="IPR051269">
    <property type="entry name" value="Fe-S_cluster_ET"/>
</dbReference>
<keyword evidence="5 8" id="KW-0408">Iron</keyword>
<dbReference type="EMBL" id="BAABAH010000019">
    <property type="protein sequence ID" value="GAA3833937.1"/>
    <property type="molecule type" value="Genomic_DNA"/>
</dbReference>
<organism evidence="9 10">
    <name type="scientific">Nocardioides panacisoli</name>
    <dbReference type="NCBI Taxonomy" id="627624"/>
    <lineage>
        <taxon>Bacteria</taxon>
        <taxon>Bacillati</taxon>
        <taxon>Actinomycetota</taxon>
        <taxon>Actinomycetes</taxon>
        <taxon>Propionibacteriales</taxon>
        <taxon>Nocardioidaceae</taxon>
        <taxon>Nocardioides</taxon>
    </lineage>
</organism>
<comment type="cofactor">
    <cofactor evidence="1">
        <name>[3Fe-4S] cluster</name>
        <dbReference type="ChEBI" id="CHEBI:21137"/>
    </cofactor>
</comment>
<evidence type="ECO:0000256" key="7">
    <source>
        <dbReference type="ARBA" id="ARBA00023291"/>
    </source>
</evidence>
<keyword evidence="3 8" id="KW-0479">Metal-binding</keyword>
<keyword evidence="10" id="KW-1185">Reference proteome</keyword>
<comment type="function">
    <text evidence="8">Ferredoxins are iron-sulfur proteins that transfer electrons in a wide variety of metabolic reactions.</text>
</comment>
<evidence type="ECO:0000313" key="9">
    <source>
        <dbReference type="EMBL" id="GAA3833937.1"/>
    </source>
</evidence>
<dbReference type="RefSeq" id="WP_344778621.1">
    <property type="nucleotide sequence ID" value="NZ_BAABAH010000019.1"/>
</dbReference>
<keyword evidence="7" id="KW-0003">3Fe-4S</keyword>
<dbReference type="Pfam" id="PF13459">
    <property type="entry name" value="Fer4_15"/>
    <property type="match status" value="1"/>
</dbReference>
<dbReference type="SUPFAM" id="SSF54862">
    <property type="entry name" value="4Fe-4S ferredoxins"/>
    <property type="match status" value="1"/>
</dbReference>